<evidence type="ECO:0000313" key="3">
    <source>
        <dbReference type="Proteomes" id="UP000184063"/>
    </source>
</evidence>
<name>A0A1M3TCD0_ASPLC</name>
<accession>A0A1M3TCD0</accession>
<dbReference type="Proteomes" id="UP000184063">
    <property type="component" value="Unassembled WGS sequence"/>
</dbReference>
<dbReference type="EMBL" id="KV878244">
    <property type="protein sequence ID" value="OJZ84395.1"/>
    <property type="molecule type" value="Genomic_DNA"/>
</dbReference>
<reference evidence="3" key="1">
    <citation type="journal article" date="2017" name="Genome Biol.">
        <title>Comparative genomics reveals high biological diversity and specific adaptations in the industrially and medically important fungal genus Aspergillus.</title>
        <authorList>
            <person name="de Vries R.P."/>
            <person name="Riley R."/>
            <person name="Wiebenga A."/>
            <person name="Aguilar-Osorio G."/>
            <person name="Amillis S."/>
            <person name="Uchima C.A."/>
            <person name="Anderluh G."/>
            <person name="Asadollahi M."/>
            <person name="Askin M."/>
            <person name="Barry K."/>
            <person name="Battaglia E."/>
            <person name="Bayram O."/>
            <person name="Benocci T."/>
            <person name="Braus-Stromeyer S.A."/>
            <person name="Caldana C."/>
            <person name="Canovas D."/>
            <person name="Cerqueira G.C."/>
            <person name="Chen F."/>
            <person name="Chen W."/>
            <person name="Choi C."/>
            <person name="Clum A."/>
            <person name="Dos Santos R.A."/>
            <person name="Damasio A.R."/>
            <person name="Diallinas G."/>
            <person name="Emri T."/>
            <person name="Fekete E."/>
            <person name="Flipphi M."/>
            <person name="Freyberg S."/>
            <person name="Gallo A."/>
            <person name="Gournas C."/>
            <person name="Habgood R."/>
            <person name="Hainaut M."/>
            <person name="Harispe M.L."/>
            <person name="Henrissat B."/>
            <person name="Hilden K.S."/>
            <person name="Hope R."/>
            <person name="Hossain A."/>
            <person name="Karabika E."/>
            <person name="Karaffa L."/>
            <person name="Karanyi Z."/>
            <person name="Krasevec N."/>
            <person name="Kuo A."/>
            <person name="Kusch H."/>
            <person name="LaButti K."/>
            <person name="Lagendijk E.L."/>
            <person name="Lapidus A."/>
            <person name="Levasseur A."/>
            <person name="Lindquist E."/>
            <person name="Lipzen A."/>
            <person name="Logrieco A.F."/>
            <person name="MacCabe A."/>
            <person name="Maekelae M.R."/>
            <person name="Malavazi I."/>
            <person name="Melin P."/>
            <person name="Meyer V."/>
            <person name="Mielnichuk N."/>
            <person name="Miskei M."/>
            <person name="Molnar A.P."/>
            <person name="Mule G."/>
            <person name="Ngan C.Y."/>
            <person name="Orejas M."/>
            <person name="Orosz E."/>
            <person name="Ouedraogo J.P."/>
            <person name="Overkamp K.M."/>
            <person name="Park H.-S."/>
            <person name="Perrone G."/>
            <person name="Piumi F."/>
            <person name="Punt P.J."/>
            <person name="Ram A.F."/>
            <person name="Ramon A."/>
            <person name="Rauscher S."/>
            <person name="Record E."/>
            <person name="Riano-Pachon D.M."/>
            <person name="Robert V."/>
            <person name="Roehrig J."/>
            <person name="Ruller R."/>
            <person name="Salamov A."/>
            <person name="Salih N.S."/>
            <person name="Samson R.A."/>
            <person name="Sandor E."/>
            <person name="Sanguinetti M."/>
            <person name="Schuetze T."/>
            <person name="Sepcic K."/>
            <person name="Shelest E."/>
            <person name="Sherlock G."/>
            <person name="Sophianopoulou V."/>
            <person name="Squina F.M."/>
            <person name="Sun H."/>
            <person name="Susca A."/>
            <person name="Todd R.B."/>
            <person name="Tsang A."/>
            <person name="Unkles S.E."/>
            <person name="van de Wiele N."/>
            <person name="van Rossen-Uffink D."/>
            <person name="Oliveira J.V."/>
            <person name="Vesth T.C."/>
            <person name="Visser J."/>
            <person name="Yu J.-H."/>
            <person name="Zhou M."/>
            <person name="Andersen M.R."/>
            <person name="Archer D.B."/>
            <person name="Baker S.E."/>
            <person name="Benoit I."/>
            <person name="Brakhage A.A."/>
            <person name="Braus G.H."/>
            <person name="Fischer R."/>
            <person name="Frisvad J.C."/>
            <person name="Goldman G.H."/>
            <person name="Houbraken J."/>
            <person name="Oakley B."/>
            <person name="Pocsi I."/>
            <person name="Scazzocchio C."/>
            <person name="Seiboth B."/>
            <person name="vanKuyk P.A."/>
            <person name="Wortman J."/>
            <person name="Dyer P.S."/>
            <person name="Grigoriev I.V."/>
        </authorList>
    </citation>
    <scope>NUCLEOTIDE SEQUENCE [LARGE SCALE GENOMIC DNA]</scope>
    <source>
        <strain evidence="3">CBS 106.47</strain>
    </source>
</reference>
<sequence length="83" mass="9911">MGWVQGRVTWSSSFFFFIFAVGVYFVESHFLLLRIRKYCKVVSGLGRTFYLRVYINTTPIHPIIRRPRQERAMKQTPRSCCKM</sequence>
<organism evidence="2 3">
    <name type="scientific">Aspergillus luchuensis (strain CBS 106.47)</name>
    <dbReference type="NCBI Taxonomy" id="1137211"/>
    <lineage>
        <taxon>Eukaryota</taxon>
        <taxon>Fungi</taxon>
        <taxon>Dikarya</taxon>
        <taxon>Ascomycota</taxon>
        <taxon>Pezizomycotina</taxon>
        <taxon>Eurotiomycetes</taxon>
        <taxon>Eurotiomycetidae</taxon>
        <taxon>Eurotiales</taxon>
        <taxon>Aspergillaceae</taxon>
        <taxon>Aspergillus</taxon>
        <taxon>Aspergillus subgen. Circumdati</taxon>
    </lineage>
</organism>
<gene>
    <name evidence="2" type="ORF">ASPFODRAFT_679131</name>
</gene>
<keyword evidence="1" id="KW-0472">Membrane</keyword>
<dbReference type="AlphaFoldDB" id="A0A1M3TCD0"/>
<dbReference type="VEuPathDB" id="FungiDB:ASPFODRAFT_679131"/>
<keyword evidence="1" id="KW-1133">Transmembrane helix</keyword>
<protein>
    <submittedName>
        <fullName evidence="2">Uncharacterized protein</fullName>
    </submittedName>
</protein>
<keyword evidence="1" id="KW-0812">Transmembrane</keyword>
<proteinExistence type="predicted"/>
<feature type="transmembrane region" description="Helical" evidence="1">
    <location>
        <begin position="12"/>
        <end position="33"/>
    </location>
</feature>
<evidence type="ECO:0000256" key="1">
    <source>
        <dbReference type="SAM" id="Phobius"/>
    </source>
</evidence>
<evidence type="ECO:0000313" key="2">
    <source>
        <dbReference type="EMBL" id="OJZ84395.1"/>
    </source>
</evidence>